<dbReference type="GO" id="GO:0003729">
    <property type="term" value="F:mRNA binding"/>
    <property type="evidence" value="ECO:0007669"/>
    <property type="project" value="TreeGrafter"/>
</dbReference>
<dbReference type="SUPFAM" id="SSF54928">
    <property type="entry name" value="RNA-binding domain, RBD"/>
    <property type="match status" value="2"/>
</dbReference>
<evidence type="ECO:0000256" key="3">
    <source>
        <dbReference type="ARBA" id="ARBA00022640"/>
    </source>
</evidence>
<keyword evidence="5" id="KW-0677">Repeat</keyword>
<dbReference type="Gramene" id="Kaladp0011s1035.1.v1.1">
    <property type="protein sequence ID" value="Kaladp0011s1035.1.v1.1"/>
    <property type="gene ID" value="Kaladp0011s1035.v1.1"/>
</dbReference>
<dbReference type="Proteomes" id="UP000594263">
    <property type="component" value="Unplaced"/>
</dbReference>
<evidence type="ECO:0000313" key="12">
    <source>
        <dbReference type="Proteomes" id="UP000594263"/>
    </source>
</evidence>
<dbReference type="InterPro" id="IPR012677">
    <property type="entry name" value="Nucleotide-bd_a/b_plait_sf"/>
</dbReference>
<sequence length="296" mass="32256">MASSALYIFKPSASDALLIPVSSNFTPKPSSLASLSVSVPTKSLKLSLSCSHSSLFAHLSNPSKSVLAGCVARESAEVADEVESEGEGRWENEESEGEEEDVGGNEGFVEEVVSEEAKVYVGNLSYEIDSEQLAGIFGRAGTVEIAEVIYNRETNQSRGFAFVTMSTVAEAEKAVEMFHRYDVNGRLLTVSKAAPRGAARPERIARVFETAPRIYVGNLPWQVDDERLEQVFSEHGRVVEARVVYDRDTGRSRGFGFVTMSTESEVSNAISALDGQSLEGRSIRVAVAESRPERRF</sequence>
<dbReference type="AlphaFoldDB" id="A0A7N0RJ17"/>
<evidence type="ECO:0000256" key="4">
    <source>
        <dbReference type="ARBA" id="ARBA00022664"/>
    </source>
</evidence>
<evidence type="ECO:0000259" key="10">
    <source>
        <dbReference type="PROSITE" id="PS50102"/>
    </source>
</evidence>
<dbReference type="GO" id="GO:0006397">
    <property type="term" value="P:mRNA processing"/>
    <property type="evidence" value="ECO:0007669"/>
    <property type="project" value="UniProtKB-KW"/>
</dbReference>
<dbReference type="Pfam" id="PF00076">
    <property type="entry name" value="RRM_1"/>
    <property type="match status" value="2"/>
</dbReference>
<feature type="region of interest" description="Disordered" evidence="9">
    <location>
        <begin position="78"/>
        <end position="104"/>
    </location>
</feature>
<evidence type="ECO:0000256" key="1">
    <source>
        <dbReference type="ARBA" id="ARBA00004229"/>
    </source>
</evidence>
<keyword evidence="3" id="KW-0934">Plastid</keyword>
<evidence type="ECO:0000256" key="5">
    <source>
        <dbReference type="ARBA" id="ARBA00022737"/>
    </source>
</evidence>
<dbReference type="InterPro" id="IPR035979">
    <property type="entry name" value="RBD_domain_sf"/>
</dbReference>
<feature type="domain" description="RRM" evidence="10">
    <location>
        <begin position="212"/>
        <end position="290"/>
    </location>
</feature>
<dbReference type="EnsemblPlants" id="Kaladp0011s1035.1.v1.1">
    <property type="protein sequence ID" value="Kaladp0011s1035.1.v1.1"/>
    <property type="gene ID" value="Kaladp0011s1035.v1.1"/>
</dbReference>
<dbReference type="GO" id="GO:0045087">
    <property type="term" value="P:innate immune response"/>
    <property type="evidence" value="ECO:0007669"/>
    <property type="project" value="UniProtKB-ARBA"/>
</dbReference>
<dbReference type="PANTHER" id="PTHR48025">
    <property type="entry name" value="OS02G0815200 PROTEIN"/>
    <property type="match status" value="1"/>
</dbReference>
<keyword evidence="12" id="KW-1185">Reference proteome</keyword>
<dbReference type="PANTHER" id="PTHR48025:SF3">
    <property type="entry name" value="31 KDA RIBONUCLEOPROTEIN, CHLOROPLASTIC-RELATED"/>
    <property type="match status" value="1"/>
</dbReference>
<dbReference type="SMART" id="SM00360">
    <property type="entry name" value="RRM"/>
    <property type="match status" value="2"/>
</dbReference>
<protein>
    <recommendedName>
        <fullName evidence="10">RRM domain-containing protein</fullName>
    </recommendedName>
</protein>
<dbReference type="CDD" id="cd21608">
    <property type="entry name" value="RRM2_NsCP33_like"/>
    <property type="match status" value="1"/>
</dbReference>
<evidence type="ECO:0000256" key="6">
    <source>
        <dbReference type="ARBA" id="ARBA00022884"/>
    </source>
</evidence>
<dbReference type="InterPro" id="IPR048289">
    <property type="entry name" value="RRM2_NsCP33-like"/>
</dbReference>
<dbReference type="GO" id="GO:0009535">
    <property type="term" value="C:chloroplast thylakoid membrane"/>
    <property type="evidence" value="ECO:0007669"/>
    <property type="project" value="TreeGrafter"/>
</dbReference>
<dbReference type="GO" id="GO:1901259">
    <property type="term" value="P:chloroplast rRNA processing"/>
    <property type="evidence" value="ECO:0007669"/>
    <property type="project" value="TreeGrafter"/>
</dbReference>
<feature type="compositionally biased region" description="Acidic residues" evidence="9">
    <location>
        <begin position="93"/>
        <end position="104"/>
    </location>
</feature>
<keyword evidence="7" id="KW-0687">Ribonucleoprotein</keyword>
<name>A0A7N0RJ17_KALFE</name>
<evidence type="ECO:0000313" key="11">
    <source>
        <dbReference type="EnsemblPlants" id="Kaladp0011s1035.1.v1.1"/>
    </source>
</evidence>
<dbReference type="GO" id="GO:1990904">
    <property type="term" value="C:ribonucleoprotein complex"/>
    <property type="evidence" value="ECO:0007669"/>
    <property type="project" value="UniProtKB-KW"/>
</dbReference>
<keyword evidence="2" id="KW-0150">Chloroplast</keyword>
<accession>A0A7N0RJ17</accession>
<comment type="subcellular location">
    <subcellularLocation>
        <location evidence="1">Plastid</location>
        <location evidence="1">Chloroplast</location>
    </subcellularLocation>
</comment>
<evidence type="ECO:0000256" key="9">
    <source>
        <dbReference type="SAM" id="MobiDB-lite"/>
    </source>
</evidence>
<proteinExistence type="predicted"/>
<feature type="domain" description="RRM" evidence="10">
    <location>
        <begin position="117"/>
        <end position="195"/>
    </location>
</feature>
<dbReference type="InterPro" id="IPR000504">
    <property type="entry name" value="RRM_dom"/>
</dbReference>
<evidence type="ECO:0000256" key="8">
    <source>
        <dbReference type="PROSITE-ProRule" id="PRU00176"/>
    </source>
</evidence>
<evidence type="ECO:0000256" key="7">
    <source>
        <dbReference type="ARBA" id="ARBA00023274"/>
    </source>
</evidence>
<keyword evidence="6 8" id="KW-0694">RNA-binding</keyword>
<organism evidence="11 12">
    <name type="scientific">Kalanchoe fedtschenkoi</name>
    <name type="common">Lavender scallops</name>
    <name type="synonym">South American air plant</name>
    <dbReference type="NCBI Taxonomy" id="63787"/>
    <lineage>
        <taxon>Eukaryota</taxon>
        <taxon>Viridiplantae</taxon>
        <taxon>Streptophyta</taxon>
        <taxon>Embryophyta</taxon>
        <taxon>Tracheophyta</taxon>
        <taxon>Spermatophyta</taxon>
        <taxon>Magnoliopsida</taxon>
        <taxon>eudicotyledons</taxon>
        <taxon>Gunneridae</taxon>
        <taxon>Pentapetalae</taxon>
        <taxon>Saxifragales</taxon>
        <taxon>Crassulaceae</taxon>
        <taxon>Kalanchoe</taxon>
    </lineage>
</organism>
<dbReference type="PROSITE" id="PS50102">
    <property type="entry name" value="RRM"/>
    <property type="match status" value="2"/>
</dbReference>
<reference evidence="11" key="1">
    <citation type="submission" date="2021-01" db="UniProtKB">
        <authorList>
            <consortium name="EnsemblPlants"/>
        </authorList>
    </citation>
    <scope>IDENTIFICATION</scope>
</reference>
<dbReference type="GO" id="GO:0009451">
    <property type="term" value="P:RNA modification"/>
    <property type="evidence" value="ECO:0007669"/>
    <property type="project" value="UniProtKB-ARBA"/>
</dbReference>
<dbReference type="InterPro" id="IPR050502">
    <property type="entry name" value="Euk_RNA-bind_prot"/>
</dbReference>
<dbReference type="GO" id="GO:0008266">
    <property type="term" value="F:poly(U) RNA binding"/>
    <property type="evidence" value="ECO:0007669"/>
    <property type="project" value="UniProtKB-ARBA"/>
</dbReference>
<keyword evidence="4" id="KW-0507">mRNA processing</keyword>
<evidence type="ECO:0000256" key="2">
    <source>
        <dbReference type="ARBA" id="ARBA00022528"/>
    </source>
</evidence>
<dbReference type="Gene3D" id="3.30.70.330">
    <property type="match status" value="2"/>
</dbReference>
<dbReference type="FunFam" id="3.30.70.330:FF:000268">
    <property type="entry name" value="31 kDa ribonucleoprotein, chloroplastic"/>
    <property type="match status" value="1"/>
</dbReference>